<sequence>MANNCLKKPSKRISFRKKFKIQRKAREHSKKFKKIDKKSGRKNKKKEKLTLIPNKCPFKIDLIKEAKTIQKQLREEIKEKKLKLKEINKVLKNKNEENLEEKIPIFTNLFRRDLKEIEGNERVDSDLKRARKKIKRMRKRTNKAAEKLADDFSVVMEL</sequence>
<dbReference type="EMBL" id="CAJEWN010000451">
    <property type="protein sequence ID" value="CAD2182995.1"/>
    <property type="molecule type" value="Genomic_DNA"/>
</dbReference>
<evidence type="ECO:0000256" key="3">
    <source>
        <dbReference type="SAM" id="Coils"/>
    </source>
</evidence>
<keyword evidence="3" id="KW-0175">Coiled coil</keyword>
<evidence type="ECO:0000256" key="2">
    <source>
        <dbReference type="ARBA" id="ARBA00023242"/>
    </source>
</evidence>
<comment type="subcellular location">
    <subcellularLocation>
        <location evidence="1">Nucleus</location>
    </subcellularLocation>
</comment>
<gene>
    <name evidence="6" type="ORF">MENT_LOCUS35254</name>
</gene>
<comment type="caution">
    <text evidence="6">The sequence shown here is derived from an EMBL/GenBank/DDBJ whole genome shotgun (WGS) entry which is preliminary data.</text>
</comment>
<evidence type="ECO:0000256" key="1">
    <source>
        <dbReference type="ARBA" id="ARBA00004123"/>
    </source>
</evidence>
<dbReference type="Pfam" id="PF08701">
    <property type="entry name" value="GN3L_Grn1"/>
    <property type="match status" value="1"/>
</dbReference>
<evidence type="ECO:0000256" key="4">
    <source>
        <dbReference type="SAM" id="MobiDB-lite"/>
    </source>
</evidence>
<proteinExistence type="predicted"/>
<dbReference type="InterPro" id="IPR014813">
    <property type="entry name" value="Gnl3_N_dom"/>
</dbReference>
<protein>
    <recommendedName>
        <fullName evidence="5">Guanine nucleotide-binding protein-like 3 N-terminal domain-containing protein</fullName>
    </recommendedName>
</protein>
<accession>A0A6V7W732</accession>
<dbReference type="Proteomes" id="UP000580250">
    <property type="component" value="Unassembled WGS sequence"/>
</dbReference>
<keyword evidence="2" id="KW-0539">Nucleus</keyword>
<name>A0A6V7W732_MELEN</name>
<feature type="region of interest" description="Disordered" evidence="4">
    <location>
        <begin position="19"/>
        <end position="47"/>
    </location>
</feature>
<feature type="domain" description="Guanine nucleotide-binding protein-like 3 N-terminal" evidence="5">
    <location>
        <begin position="16"/>
        <end position="85"/>
    </location>
</feature>
<organism evidence="6 7">
    <name type="scientific">Meloidogyne enterolobii</name>
    <name type="common">Root-knot nematode worm</name>
    <name type="synonym">Meloidogyne mayaguensis</name>
    <dbReference type="NCBI Taxonomy" id="390850"/>
    <lineage>
        <taxon>Eukaryota</taxon>
        <taxon>Metazoa</taxon>
        <taxon>Ecdysozoa</taxon>
        <taxon>Nematoda</taxon>
        <taxon>Chromadorea</taxon>
        <taxon>Rhabditida</taxon>
        <taxon>Tylenchina</taxon>
        <taxon>Tylenchomorpha</taxon>
        <taxon>Tylenchoidea</taxon>
        <taxon>Meloidogynidae</taxon>
        <taxon>Meloidogyninae</taxon>
        <taxon>Meloidogyne</taxon>
    </lineage>
</organism>
<dbReference type="AlphaFoldDB" id="A0A6V7W732"/>
<reference evidence="6 7" key="1">
    <citation type="submission" date="2020-08" db="EMBL/GenBank/DDBJ databases">
        <authorList>
            <person name="Koutsovoulos G."/>
            <person name="Danchin GJ E."/>
        </authorList>
    </citation>
    <scope>NUCLEOTIDE SEQUENCE [LARGE SCALE GENOMIC DNA]</scope>
</reference>
<evidence type="ECO:0000259" key="5">
    <source>
        <dbReference type="Pfam" id="PF08701"/>
    </source>
</evidence>
<evidence type="ECO:0000313" key="6">
    <source>
        <dbReference type="EMBL" id="CAD2182995.1"/>
    </source>
</evidence>
<evidence type="ECO:0000313" key="7">
    <source>
        <dbReference type="Proteomes" id="UP000580250"/>
    </source>
</evidence>
<feature type="coiled-coil region" evidence="3">
    <location>
        <begin position="63"/>
        <end position="147"/>
    </location>
</feature>
<dbReference type="GO" id="GO:0005634">
    <property type="term" value="C:nucleus"/>
    <property type="evidence" value="ECO:0007669"/>
    <property type="project" value="UniProtKB-SubCell"/>
</dbReference>